<reference evidence="1 2" key="1">
    <citation type="journal article" date="2021" name="Nat. Commun.">
        <title>Genetic determinants of endophytism in the Arabidopsis root mycobiome.</title>
        <authorList>
            <person name="Mesny F."/>
            <person name="Miyauchi S."/>
            <person name="Thiergart T."/>
            <person name="Pickel B."/>
            <person name="Atanasova L."/>
            <person name="Karlsson M."/>
            <person name="Huettel B."/>
            <person name="Barry K.W."/>
            <person name="Haridas S."/>
            <person name="Chen C."/>
            <person name="Bauer D."/>
            <person name="Andreopoulos W."/>
            <person name="Pangilinan J."/>
            <person name="LaButti K."/>
            <person name="Riley R."/>
            <person name="Lipzen A."/>
            <person name="Clum A."/>
            <person name="Drula E."/>
            <person name="Henrissat B."/>
            <person name="Kohler A."/>
            <person name="Grigoriev I.V."/>
            <person name="Martin F.M."/>
            <person name="Hacquard S."/>
        </authorList>
    </citation>
    <scope>NUCLEOTIDE SEQUENCE [LARGE SCALE GENOMIC DNA]</scope>
    <source>
        <strain evidence="1 2">MPI-SDFR-AT-0079</strain>
    </source>
</reference>
<dbReference type="EMBL" id="JAGIZQ010000001">
    <property type="protein sequence ID" value="KAH6649203.1"/>
    <property type="molecule type" value="Genomic_DNA"/>
</dbReference>
<evidence type="ECO:0000313" key="1">
    <source>
        <dbReference type="EMBL" id="KAH6649203.1"/>
    </source>
</evidence>
<evidence type="ECO:0000313" key="2">
    <source>
        <dbReference type="Proteomes" id="UP000724584"/>
    </source>
</evidence>
<name>A0ACB7PJD5_9PEZI</name>
<gene>
    <name evidence="1" type="ORF">F5144DRAFT_596801</name>
</gene>
<proteinExistence type="predicted"/>
<comment type="caution">
    <text evidence="1">The sequence shown here is derived from an EMBL/GenBank/DDBJ whole genome shotgun (WGS) entry which is preliminary data.</text>
</comment>
<organism evidence="1 2">
    <name type="scientific">Chaetomium tenue</name>
    <dbReference type="NCBI Taxonomy" id="1854479"/>
    <lineage>
        <taxon>Eukaryota</taxon>
        <taxon>Fungi</taxon>
        <taxon>Dikarya</taxon>
        <taxon>Ascomycota</taxon>
        <taxon>Pezizomycotina</taxon>
        <taxon>Sordariomycetes</taxon>
        <taxon>Sordariomycetidae</taxon>
        <taxon>Sordariales</taxon>
        <taxon>Chaetomiaceae</taxon>
        <taxon>Chaetomium</taxon>
    </lineage>
</organism>
<accession>A0ACB7PJD5</accession>
<keyword evidence="2" id="KW-1185">Reference proteome</keyword>
<dbReference type="Proteomes" id="UP000724584">
    <property type="component" value="Unassembled WGS sequence"/>
</dbReference>
<sequence length="527" mass="58892">MAPIMTFWSALGGVALLLLWLGRRLSSRRRFAGLPRVGIDPGFLGLQMQAAKDEFFHHGQQLLEHGYAKYKDTPYVTQTCDNERLVIPDRFIEELKNLPDTQISFKEELLERFMGKYTKLDAVRGTTIHRDIVRFQLTKSLGNLLPQMKEEAQLALDNALGGCNSKEFTPIKASSMVFAAIGQITSRRVIDDPQVSRDPVWLKTIMGFTTSLATFCITMRTISSTLRPIARFTIPSGRKLRSDIAQVTMFLAPLIRKRQQQQQQQNLNSAAGDQTQKEDGPPQDFVQWLAEAAQAQGGGRDTEPEAIVIKILFLIVAAMHSSAVTAIHAVYDLCAHPETMRDLREEARAVLGAHGWTHSALLRLHRMDSFLKEGGRANSAGIVSFQRLVLSPIRLSNGFVIPAGTHICAASDARSRDPALYEAPLEFRPLRFYHPLLREAADGGGEVDAANLFSSVANGDSWFGVGRQACPGRWYASAQIKLVLCLLLTEYEFKFPDGQTARPKNWVKDEKTGPDMEQMIWVRRLRG</sequence>
<protein>
    <submittedName>
        <fullName evidence="1">Cytochrome P450</fullName>
    </submittedName>
</protein>